<accession>A0A9K3NJA7</accession>
<reference evidence="1" key="1">
    <citation type="journal article" date="2017" name="Nature">
        <title>The sunflower genome provides insights into oil metabolism, flowering and Asterid evolution.</title>
        <authorList>
            <person name="Badouin H."/>
            <person name="Gouzy J."/>
            <person name="Grassa C.J."/>
            <person name="Murat F."/>
            <person name="Staton S.E."/>
            <person name="Cottret L."/>
            <person name="Lelandais-Briere C."/>
            <person name="Owens G.L."/>
            <person name="Carrere S."/>
            <person name="Mayjonade B."/>
            <person name="Legrand L."/>
            <person name="Gill N."/>
            <person name="Kane N.C."/>
            <person name="Bowers J.E."/>
            <person name="Hubner S."/>
            <person name="Bellec A."/>
            <person name="Berard A."/>
            <person name="Berges H."/>
            <person name="Blanchet N."/>
            <person name="Boniface M.C."/>
            <person name="Brunel D."/>
            <person name="Catrice O."/>
            <person name="Chaidir N."/>
            <person name="Claudel C."/>
            <person name="Donnadieu C."/>
            <person name="Faraut T."/>
            <person name="Fievet G."/>
            <person name="Helmstetter N."/>
            <person name="King M."/>
            <person name="Knapp S.J."/>
            <person name="Lai Z."/>
            <person name="Le Paslier M.C."/>
            <person name="Lippi Y."/>
            <person name="Lorenzon L."/>
            <person name="Mandel J.R."/>
            <person name="Marage G."/>
            <person name="Marchand G."/>
            <person name="Marquand E."/>
            <person name="Bret-Mestries E."/>
            <person name="Morien E."/>
            <person name="Nambeesan S."/>
            <person name="Nguyen T."/>
            <person name="Pegot-Espagnet P."/>
            <person name="Pouilly N."/>
            <person name="Raftis F."/>
            <person name="Sallet E."/>
            <person name="Schiex T."/>
            <person name="Thomas J."/>
            <person name="Vandecasteele C."/>
            <person name="Vares D."/>
            <person name="Vear F."/>
            <person name="Vautrin S."/>
            <person name="Crespi M."/>
            <person name="Mangin B."/>
            <person name="Burke J.M."/>
            <person name="Salse J."/>
            <person name="Munos S."/>
            <person name="Vincourt P."/>
            <person name="Rieseberg L.H."/>
            <person name="Langlade N.B."/>
        </authorList>
    </citation>
    <scope>NUCLEOTIDE SEQUENCE</scope>
    <source>
        <tissue evidence="1">Leaves</tissue>
    </source>
</reference>
<evidence type="ECO:0000313" key="2">
    <source>
        <dbReference type="Proteomes" id="UP000215914"/>
    </source>
</evidence>
<keyword evidence="2" id="KW-1185">Reference proteome</keyword>
<sequence>MGLEVQQRSDGIYLSQKQYAKDILNRFGMASCKCSRYNPAQSQSNKLVNLLWSFWITRIVSRRLLGVFVCLSL</sequence>
<dbReference type="EMBL" id="MNCJ02000321">
    <property type="protein sequence ID" value="KAF5802371.1"/>
    <property type="molecule type" value="Genomic_DNA"/>
</dbReference>
<comment type="caution">
    <text evidence="1">The sequence shown here is derived from an EMBL/GenBank/DDBJ whole genome shotgun (WGS) entry which is preliminary data.</text>
</comment>
<dbReference type="Gramene" id="mRNA:HanXRQr2_Chr06g0258751">
    <property type="protein sequence ID" value="CDS:HanXRQr2_Chr06g0258751.1"/>
    <property type="gene ID" value="HanXRQr2_Chr06g0258751"/>
</dbReference>
<reference evidence="1" key="2">
    <citation type="submission" date="2020-06" db="EMBL/GenBank/DDBJ databases">
        <title>Helianthus annuus Genome sequencing and assembly Release 2.</title>
        <authorList>
            <person name="Gouzy J."/>
            <person name="Langlade N."/>
            <person name="Munos S."/>
        </authorList>
    </citation>
    <scope>NUCLEOTIDE SEQUENCE</scope>
    <source>
        <tissue evidence="1">Leaves</tissue>
    </source>
</reference>
<evidence type="ECO:0008006" key="3">
    <source>
        <dbReference type="Google" id="ProtNLM"/>
    </source>
</evidence>
<name>A0A9K3NJA7_HELAN</name>
<gene>
    <name evidence="1" type="ORF">HanXRQr2_Chr06g0258751</name>
</gene>
<organism evidence="1 2">
    <name type="scientific">Helianthus annuus</name>
    <name type="common">Common sunflower</name>
    <dbReference type="NCBI Taxonomy" id="4232"/>
    <lineage>
        <taxon>Eukaryota</taxon>
        <taxon>Viridiplantae</taxon>
        <taxon>Streptophyta</taxon>
        <taxon>Embryophyta</taxon>
        <taxon>Tracheophyta</taxon>
        <taxon>Spermatophyta</taxon>
        <taxon>Magnoliopsida</taxon>
        <taxon>eudicotyledons</taxon>
        <taxon>Gunneridae</taxon>
        <taxon>Pentapetalae</taxon>
        <taxon>asterids</taxon>
        <taxon>campanulids</taxon>
        <taxon>Asterales</taxon>
        <taxon>Asteraceae</taxon>
        <taxon>Asteroideae</taxon>
        <taxon>Heliantheae alliance</taxon>
        <taxon>Heliantheae</taxon>
        <taxon>Helianthus</taxon>
    </lineage>
</organism>
<protein>
    <recommendedName>
        <fullName evidence="3">Reverse transcriptase, RNA-dependent DNA polymerase</fullName>
    </recommendedName>
</protein>
<dbReference type="Proteomes" id="UP000215914">
    <property type="component" value="Unassembled WGS sequence"/>
</dbReference>
<proteinExistence type="predicted"/>
<evidence type="ECO:0000313" key="1">
    <source>
        <dbReference type="EMBL" id="KAF5802371.1"/>
    </source>
</evidence>
<dbReference type="AlphaFoldDB" id="A0A9K3NJA7"/>